<evidence type="ECO:0000259" key="4">
    <source>
        <dbReference type="PROSITE" id="PS50949"/>
    </source>
</evidence>
<name>A0A640RYQ0_9ACTN</name>
<reference evidence="6" key="2">
    <citation type="submission" date="2022-10" db="EMBL/GenBank/DDBJ databases">
        <title>The complete genomes of actinobacterial strains from the NBC collection.</title>
        <authorList>
            <person name="Joergensen T.S."/>
            <person name="Alvarez Arevalo M."/>
            <person name="Sterndorff E.B."/>
            <person name="Faurdal D."/>
            <person name="Vuksanovic O."/>
            <person name="Mourched A.-S."/>
            <person name="Charusanti P."/>
            <person name="Shaw S."/>
            <person name="Blin K."/>
            <person name="Weber T."/>
        </authorList>
    </citation>
    <scope>NUCLEOTIDE SEQUENCE</scope>
    <source>
        <strain evidence="6">NBC_01256</strain>
    </source>
</reference>
<evidence type="ECO:0000256" key="1">
    <source>
        <dbReference type="ARBA" id="ARBA00023015"/>
    </source>
</evidence>
<evidence type="ECO:0000313" key="8">
    <source>
        <dbReference type="Proteomes" id="UP001432292"/>
    </source>
</evidence>
<dbReference type="Gene3D" id="3.40.190.10">
    <property type="entry name" value="Periplasmic binding protein-like II"/>
    <property type="match status" value="2"/>
</dbReference>
<dbReference type="Proteomes" id="UP001432292">
    <property type="component" value="Chromosome"/>
</dbReference>
<accession>A0A640RYQ0</accession>
<evidence type="ECO:0000313" key="6">
    <source>
        <dbReference type="EMBL" id="WUS22747.1"/>
    </source>
</evidence>
<keyword evidence="3" id="KW-0804">Transcription</keyword>
<keyword evidence="1" id="KW-0805">Transcription regulation</keyword>
<protein>
    <submittedName>
        <fullName evidence="5 6">Transcriptional regulator</fullName>
    </submittedName>
</protein>
<dbReference type="Proteomes" id="UP000435837">
    <property type="component" value="Unassembled WGS sequence"/>
</dbReference>
<feature type="domain" description="HTH gntR-type" evidence="4">
    <location>
        <begin position="16"/>
        <end position="86"/>
    </location>
</feature>
<dbReference type="RefSeq" id="WP_246295462.1">
    <property type="nucleotide sequence ID" value="NZ_BAAATH010000027.1"/>
</dbReference>
<dbReference type="GO" id="GO:0003677">
    <property type="term" value="F:DNA binding"/>
    <property type="evidence" value="ECO:0007669"/>
    <property type="project" value="UniProtKB-KW"/>
</dbReference>
<gene>
    <name evidence="6" type="ORF">OG727_10925</name>
    <name evidence="5" type="ORF">Scani_06010</name>
</gene>
<dbReference type="SUPFAM" id="SSF46785">
    <property type="entry name" value="Winged helix' DNA-binding domain"/>
    <property type="match status" value="1"/>
</dbReference>
<dbReference type="SUPFAM" id="SSF53850">
    <property type="entry name" value="Periplasmic binding protein-like II"/>
    <property type="match status" value="1"/>
</dbReference>
<proteinExistence type="predicted"/>
<dbReference type="Gene3D" id="1.10.10.10">
    <property type="entry name" value="Winged helix-like DNA-binding domain superfamily/Winged helix DNA-binding domain"/>
    <property type="match status" value="1"/>
</dbReference>
<dbReference type="GeneID" id="96638503"/>
<organism evidence="5 7">
    <name type="scientific">Streptomyces caniferus</name>
    <dbReference type="NCBI Taxonomy" id="285557"/>
    <lineage>
        <taxon>Bacteria</taxon>
        <taxon>Bacillati</taxon>
        <taxon>Actinomycetota</taxon>
        <taxon>Actinomycetes</taxon>
        <taxon>Kitasatosporales</taxon>
        <taxon>Streptomycetaceae</taxon>
        <taxon>Streptomyces</taxon>
    </lineage>
</organism>
<keyword evidence="8" id="KW-1185">Reference proteome</keyword>
<dbReference type="EMBL" id="CP108473">
    <property type="protein sequence ID" value="WUS22747.1"/>
    <property type="molecule type" value="Genomic_DNA"/>
</dbReference>
<evidence type="ECO:0000313" key="7">
    <source>
        <dbReference type="Proteomes" id="UP000435837"/>
    </source>
</evidence>
<evidence type="ECO:0000256" key="3">
    <source>
        <dbReference type="ARBA" id="ARBA00023163"/>
    </source>
</evidence>
<keyword evidence="2" id="KW-0238">DNA-binding</keyword>
<dbReference type="InterPro" id="IPR036388">
    <property type="entry name" value="WH-like_DNA-bd_sf"/>
</dbReference>
<dbReference type="InterPro" id="IPR000524">
    <property type="entry name" value="Tscrpt_reg_HTH_GntR"/>
</dbReference>
<reference evidence="5 7" key="1">
    <citation type="submission" date="2019-12" db="EMBL/GenBank/DDBJ databases">
        <title>Whole genome shotgun sequence of Streptomyces caniferus NBRC 15389.</title>
        <authorList>
            <person name="Ichikawa N."/>
            <person name="Kimura A."/>
            <person name="Kitahashi Y."/>
            <person name="Komaki H."/>
            <person name="Tamura T."/>
        </authorList>
    </citation>
    <scope>NUCLEOTIDE SEQUENCE [LARGE SCALE GENOMIC DNA]</scope>
    <source>
        <strain evidence="5 7">NBRC 15389</strain>
    </source>
</reference>
<dbReference type="InterPro" id="IPR032791">
    <property type="entry name" value="YhfZ_C"/>
</dbReference>
<dbReference type="Pfam" id="PF14503">
    <property type="entry name" value="YhfZ_C"/>
    <property type="match status" value="1"/>
</dbReference>
<sequence>MNGIHGPAGLDERFLTRNGHTARQVAALLLGQGTDGAGARLPRVRDLAERLGVGNGTVQAALRLLEEAGAITTVARGHLGTFLVGSDRAVLWRLSGLGTVLAAMPLPHSRRFEGLATGLRTAFEEAGAPFAITFLRGAAARVAAVAEGRAELAVLSRSAADRLTGQQAVELIADLGPATYAGGHGLLLRPGITLGSPGLRIAVDAASDDQRMLTERLFAHRPDVERVPCSSLEPWEELARGRADATVWNLDEVPAQPAAEIQVLPLGDELTRDLAVRHASAALIGRTGEAGAGALAAVRGAVEWSTVTAVQGEVLRGERVPAY</sequence>
<dbReference type="InterPro" id="IPR041444">
    <property type="entry name" value="HTH_41"/>
</dbReference>
<dbReference type="GO" id="GO:0003700">
    <property type="term" value="F:DNA-binding transcription factor activity"/>
    <property type="evidence" value="ECO:0007669"/>
    <property type="project" value="InterPro"/>
</dbReference>
<dbReference type="PROSITE" id="PS50949">
    <property type="entry name" value="HTH_GNTR"/>
    <property type="match status" value="1"/>
</dbReference>
<dbReference type="SMART" id="SM00345">
    <property type="entry name" value="HTH_GNTR"/>
    <property type="match status" value="1"/>
</dbReference>
<evidence type="ECO:0000313" key="5">
    <source>
        <dbReference type="EMBL" id="GFE04333.1"/>
    </source>
</evidence>
<dbReference type="AlphaFoldDB" id="A0A640RYQ0"/>
<dbReference type="EMBL" id="BLIN01000002">
    <property type="protein sequence ID" value="GFE04333.1"/>
    <property type="molecule type" value="Genomic_DNA"/>
</dbReference>
<dbReference type="InterPro" id="IPR036390">
    <property type="entry name" value="WH_DNA-bd_sf"/>
</dbReference>
<dbReference type="NCBIfam" id="NF041241">
    <property type="entry name" value="YhfZ_full"/>
    <property type="match status" value="1"/>
</dbReference>
<dbReference type="Pfam" id="PF14502">
    <property type="entry name" value="HTH_41"/>
    <property type="match status" value="1"/>
</dbReference>
<evidence type="ECO:0000256" key="2">
    <source>
        <dbReference type="ARBA" id="ARBA00023125"/>
    </source>
</evidence>